<dbReference type="PANTHER" id="PTHR23026:SF90">
    <property type="entry name" value="IODOTYROSINE DEIODINASE 1"/>
    <property type="match status" value="1"/>
</dbReference>
<accession>A0ABU3Q9F4</accession>
<comment type="caution">
    <text evidence="5">The sequence shown here is derived from an EMBL/GenBank/DDBJ whole genome shotgun (WGS) entry which is preliminary data.</text>
</comment>
<evidence type="ECO:0000259" key="4">
    <source>
        <dbReference type="Pfam" id="PF00881"/>
    </source>
</evidence>
<dbReference type="PANTHER" id="PTHR23026">
    <property type="entry name" value="NADPH NITROREDUCTASE"/>
    <property type="match status" value="1"/>
</dbReference>
<evidence type="ECO:0000256" key="1">
    <source>
        <dbReference type="ARBA" id="ARBA00022630"/>
    </source>
</evidence>
<proteinExistence type="predicted"/>
<feature type="domain" description="Nitroreductase" evidence="4">
    <location>
        <begin position="33"/>
        <end position="201"/>
    </location>
</feature>
<keyword evidence="6" id="KW-1185">Reference proteome</keyword>
<dbReference type="Gene3D" id="3.40.109.10">
    <property type="entry name" value="NADH Oxidase"/>
    <property type="match status" value="1"/>
</dbReference>
<evidence type="ECO:0000256" key="2">
    <source>
        <dbReference type="ARBA" id="ARBA00022643"/>
    </source>
</evidence>
<dbReference type="Pfam" id="PF00881">
    <property type="entry name" value="Nitroreductase"/>
    <property type="match status" value="1"/>
</dbReference>
<keyword evidence="1" id="KW-0285">Flavoprotein</keyword>
<dbReference type="Proteomes" id="UP001259572">
    <property type="component" value="Unassembled WGS sequence"/>
</dbReference>
<dbReference type="EMBL" id="JAVUPU010000005">
    <property type="protein sequence ID" value="MDT9599575.1"/>
    <property type="molecule type" value="Genomic_DNA"/>
</dbReference>
<name>A0ABU3Q9F4_9SPHN</name>
<keyword evidence="2" id="KW-0288">FMN</keyword>
<gene>
    <name evidence="5" type="ORF">RQX22_11500</name>
</gene>
<reference evidence="5 6" key="1">
    <citation type="submission" date="2023-05" db="EMBL/GenBank/DDBJ databases">
        <authorList>
            <person name="Guo Y."/>
        </authorList>
    </citation>
    <scope>NUCLEOTIDE SEQUENCE [LARGE SCALE GENOMIC DNA]</scope>
    <source>
        <strain evidence="5 6">GR2756</strain>
    </source>
</reference>
<dbReference type="InterPro" id="IPR050627">
    <property type="entry name" value="Nitroreductase/BluB"/>
</dbReference>
<dbReference type="InterPro" id="IPR029479">
    <property type="entry name" value="Nitroreductase"/>
</dbReference>
<dbReference type="InterPro" id="IPR000415">
    <property type="entry name" value="Nitroreductase-like"/>
</dbReference>
<dbReference type="RefSeq" id="WP_315726623.1">
    <property type="nucleotide sequence ID" value="NZ_JAVUPU010000005.1"/>
</dbReference>
<dbReference type="SUPFAM" id="SSF55469">
    <property type="entry name" value="FMN-dependent nitroreductase-like"/>
    <property type="match status" value="1"/>
</dbReference>
<dbReference type="CDD" id="cd02144">
    <property type="entry name" value="iodotyrosine_dehalogenase"/>
    <property type="match status" value="1"/>
</dbReference>
<sequence length="225" mass="24695">MMKPHDAVPLPDYLELPLSDMQRRIDAFQADLQRRHTVRSFSDRPVPRSIIESAIRAAGSAPSGANHQPWYFVAIGSPEAKAKLKALAEPEEGRFYGGKAGEEWLDALAPLGTDADKPYLTMAPWIIAIFGQRRGGVSSGEQRKNYYMPESVGIAMGFLIAALHQAGLAMLTHTPKPMDFLNQLCGRPVSEKPYLLLVVGYPAADATVPVHALRKKTLEEISAFI</sequence>
<organism evidence="5 6">
    <name type="scientific">Sphingosinicella rhizophila</name>
    <dbReference type="NCBI Taxonomy" id="3050082"/>
    <lineage>
        <taxon>Bacteria</taxon>
        <taxon>Pseudomonadati</taxon>
        <taxon>Pseudomonadota</taxon>
        <taxon>Alphaproteobacteria</taxon>
        <taxon>Sphingomonadales</taxon>
        <taxon>Sphingosinicellaceae</taxon>
        <taxon>Sphingosinicella</taxon>
    </lineage>
</organism>
<evidence type="ECO:0000313" key="6">
    <source>
        <dbReference type="Proteomes" id="UP001259572"/>
    </source>
</evidence>
<evidence type="ECO:0000256" key="3">
    <source>
        <dbReference type="ARBA" id="ARBA00023002"/>
    </source>
</evidence>
<evidence type="ECO:0000313" key="5">
    <source>
        <dbReference type="EMBL" id="MDT9599575.1"/>
    </source>
</evidence>
<protein>
    <submittedName>
        <fullName evidence="5">Nitroreductase family protein</fullName>
    </submittedName>
</protein>
<keyword evidence="3" id="KW-0560">Oxidoreductase</keyword>